<reference evidence="2 3" key="1">
    <citation type="submission" date="2016-12" db="EMBL/GenBank/DDBJ databases">
        <title>Complete genome sequence of Clostridium kluyveri JZZ isolated from the pit mud of a Chinese flavor liquor-making factory.</title>
        <authorList>
            <person name="Wang Y."/>
        </authorList>
    </citation>
    <scope>NUCLEOTIDE SEQUENCE [LARGE SCALE GENOMIC DNA]</scope>
    <source>
        <strain evidence="2 3">JZZ</strain>
    </source>
</reference>
<dbReference type="EMBL" id="CP018335">
    <property type="protein sequence ID" value="APM37423.1"/>
    <property type="molecule type" value="Genomic_DNA"/>
</dbReference>
<evidence type="ECO:0000256" key="1">
    <source>
        <dbReference type="ARBA" id="ARBA00010646"/>
    </source>
</evidence>
<proteinExistence type="inferred from homology"/>
<dbReference type="InterPro" id="IPR017853">
    <property type="entry name" value="GH"/>
</dbReference>
<dbReference type="GO" id="GO:0009253">
    <property type="term" value="P:peptidoglycan catabolic process"/>
    <property type="evidence" value="ECO:0007669"/>
    <property type="project" value="InterPro"/>
</dbReference>
<accession>A0A1L5F351</accession>
<dbReference type="InterPro" id="IPR002053">
    <property type="entry name" value="Glyco_hydro_25"/>
</dbReference>
<dbReference type="Proteomes" id="UP000184604">
    <property type="component" value="Chromosome"/>
</dbReference>
<dbReference type="SUPFAM" id="SSF51445">
    <property type="entry name" value="(Trans)glycosidases"/>
    <property type="match status" value="1"/>
</dbReference>
<organism evidence="2 3">
    <name type="scientific">Clostridium kluyveri</name>
    <dbReference type="NCBI Taxonomy" id="1534"/>
    <lineage>
        <taxon>Bacteria</taxon>
        <taxon>Bacillati</taxon>
        <taxon>Bacillota</taxon>
        <taxon>Clostridia</taxon>
        <taxon>Eubacteriales</taxon>
        <taxon>Clostridiaceae</taxon>
        <taxon>Clostridium</taxon>
    </lineage>
</organism>
<sequence length="81" mass="8862">MGLITGAYHFVRFTTKEKAIQEANFFKSVAAGANLDFVVLDFEQQCSGDMTGACLAFLEIIATMAYGTCTLIYCNPSYIKS</sequence>
<dbReference type="Gene3D" id="3.20.20.80">
    <property type="entry name" value="Glycosidases"/>
    <property type="match status" value="1"/>
</dbReference>
<dbReference type="GO" id="GO:0016998">
    <property type="term" value="P:cell wall macromolecule catabolic process"/>
    <property type="evidence" value="ECO:0007669"/>
    <property type="project" value="InterPro"/>
</dbReference>
<name>A0A1L5F351_CLOKL</name>
<evidence type="ECO:0000313" key="2">
    <source>
        <dbReference type="EMBL" id="APM37423.1"/>
    </source>
</evidence>
<dbReference type="GO" id="GO:0003796">
    <property type="term" value="F:lysozyme activity"/>
    <property type="evidence" value="ECO:0007669"/>
    <property type="project" value="InterPro"/>
</dbReference>
<dbReference type="PROSITE" id="PS51904">
    <property type="entry name" value="GLYCOSYL_HYDROL_F25_2"/>
    <property type="match status" value="1"/>
</dbReference>
<dbReference type="AlphaFoldDB" id="A0A1L5F351"/>
<evidence type="ECO:0000313" key="3">
    <source>
        <dbReference type="Proteomes" id="UP000184604"/>
    </source>
</evidence>
<dbReference type="Pfam" id="PF01183">
    <property type="entry name" value="Glyco_hydro_25"/>
    <property type="match status" value="1"/>
</dbReference>
<comment type="similarity">
    <text evidence="1">Belongs to the glycosyl hydrolase 25 family.</text>
</comment>
<protein>
    <submittedName>
        <fullName evidence="2">Uncharacterized protein</fullName>
    </submittedName>
</protein>
<gene>
    <name evidence="2" type="ORF">BS101_00915</name>
</gene>